<feature type="compositionally biased region" description="Basic and acidic residues" evidence="10">
    <location>
        <begin position="163"/>
        <end position="176"/>
    </location>
</feature>
<feature type="compositionally biased region" description="Polar residues" evidence="10">
    <location>
        <begin position="1571"/>
        <end position="1589"/>
    </location>
</feature>
<dbReference type="InterPro" id="IPR013087">
    <property type="entry name" value="Znf_C2H2_type"/>
</dbReference>
<organism evidence="12 13">
    <name type="scientific">Agrilus planipennis</name>
    <name type="common">Emerald ash borer</name>
    <name type="synonym">Agrilus marcopoli</name>
    <dbReference type="NCBI Taxonomy" id="224129"/>
    <lineage>
        <taxon>Eukaryota</taxon>
        <taxon>Metazoa</taxon>
        <taxon>Ecdysozoa</taxon>
        <taxon>Arthropoda</taxon>
        <taxon>Hexapoda</taxon>
        <taxon>Insecta</taxon>
        <taxon>Pterygota</taxon>
        <taxon>Neoptera</taxon>
        <taxon>Endopterygota</taxon>
        <taxon>Coleoptera</taxon>
        <taxon>Polyphaga</taxon>
        <taxon>Elateriformia</taxon>
        <taxon>Buprestoidea</taxon>
        <taxon>Buprestidae</taxon>
        <taxon>Agrilinae</taxon>
        <taxon>Agrilus</taxon>
    </lineage>
</organism>
<gene>
    <name evidence="13" type="primary">LOC108741375</name>
</gene>
<feature type="region of interest" description="Disordered" evidence="10">
    <location>
        <begin position="1725"/>
        <end position="1749"/>
    </location>
</feature>
<evidence type="ECO:0000256" key="1">
    <source>
        <dbReference type="ARBA" id="ARBA00004123"/>
    </source>
</evidence>
<feature type="domain" description="C2H2-type" evidence="11">
    <location>
        <begin position="1751"/>
        <end position="1780"/>
    </location>
</feature>
<feature type="compositionally biased region" description="Polar residues" evidence="10">
    <location>
        <begin position="680"/>
        <end position="691"/>
    </location>
</feature>
<dbReference type="SMART" id="SM00451">
    <property type="entry name" value="ZnF_U1"/>
    <property type="match status" value="3"/>
</dbReference>
<feature type="domain" description="C2H2-type" evidence="11">
    <location>
        <begin position="1192"/>
        <end position="1221"/>
    </location>
</feature>
<feature type="region of interest" description="Disordered" evidence="10">
    <location>
        <begin position="93"/>
        <end position="133"/>
    </location>
</feature>
<keyword evidence="8" id="KW-0539">Nucleus</keyword>
<feature type="compositionally biased region" description="Low complexity" evidence="10">
    <location>
        <begin position="1221"/>
        <end position="1239"/>
    </location>
</feature>
<evidence type="ECO:0000256" key="7">
    <source>
        <dbReference type="ARBA" id="ARBA00023163"/>
    </source>
</evidence>
<dbReference type="GO" id="GO:0000981">
    <property type="term" value="F:DNA-binding transcription factor activity, RNA polymerase II-specific"/>
    <property type="evidence" value="ECO:0007669"/>
    <property type="project" value="TreeGrafter"/>
</dbReference>
<comment type="subcellular location">
    <subcellularLocation>
        <location evidence="1">Nucleus</location>
    </subcellularLocation>
</comment>
<dbReference type="InterPro" id="IPR003604">
    <property type="entry name" value="Matrin/U1-like-C_Znf_C2H2"/>
</dbReference>
<name>A0A7F5R6T4_AGRPL</name>
<reference evidence="13" key="1">
    <citation type="submission" date="2025-08" db="UniProtKB">
        <authorList>
            <consortium name="RefSeq"/>
        </authorList>
    </citation>
    <scope>IDENTIFICATION</scope>
    <source>
        <tissue evidence="13">Entire body</tissue>
    </source>
</reference>
<dbReference type="InterPro" id="IPR036236">
    <property type="entry name" value="Znf_C2H2_sf"/>
</dbReference>
<evidence type="ECO:0000256" key="5">
    <source>
        <dbReference type="ARBA" id="ARBA00022833"/>
    </source>
</evidence>
<feature type="domain" description="C2H2-type" evidence="11">
    <location>
        <begin position="1164"/>
        <end position="1191"/>
    </location>
</feature>
<dbReference type="Gene3D" id="3.30.160.60">
    <property type="entry name" value="Classic Zinc Finger"/>
    <property type="match status" value="7"/>
</dbReference>
<dbReference type="FunFam" id="3.30.160.60:FF:000145">
    <property type="entry name" value="Zinc finger protein 574"/>
    <property type="match status" value="2"/>
</dbReference>
<feature type="region of interest" description="Disordered" evidence="10">
    <location>
        <begin position="673"/>
        <end position="711"/>
    </location>
</feature>
<keyword evidence="3" id="KW-0677">Repeat</keyword>
<feature type="compositionally biased region" description="Polar residues" evidence="10">
    <location>
        <begin position="701"/>
        <end position="711"/>
    </location>
</feature>
<feature type="compositionally biased region" description="Basic residues" evidence="10">
    <location>
        <begin position="1208"/>
        <end position="1217"/>
    </location>
</feature>
<evidence type="ECO:0000256" key="2">
    <source>
        <dbReference type="ARBA" id="ARBA00022723"/>
    </source>
</evidence>
<dbReference type="GO" id="GO:0008270">
    <property type="term" value="F:zinc ion binding"/>
    <property type="evidence" value="ECO:0007669"/>
    <property type="project" value="UniProtKB-KW"/>
</dbReference>
<feature type="region of interest" description="Disordered" evidence="10">
    <location>
        <begin position="1496"/>
        <end position="1525"/>
    </location>
</feature>
<keyword evidence="4 9" id="KW-0863">Zinc-finger</keyword>
<feature type="compositionally biased region" description="Basic and acidic residues" evidence="10">
    <location>
        <begin position="931"/>
        <end position="953"/>
    </location>
</feature>
<proteinExistence type="predicted"/>
<feature type="domain" description="C2H2-type" evidence="11">
    <location>
        <begin position="185"/>
        <end position="212"/>
    </location>
</feature>
<dbReference type="GO" id="GO:0000978">
    <property type="term" value="F:RNA polymerase II cis-regulatory region sequence-specific DNA binding"/>
    <property type="evidence" value="ECO:0007669"/>
    <property type="project" value="TreeGrafter"/>
</dbReference>
<dbReference type="InterPro" id="IPR051969">
    <property type="entry name" value="Zinc-finger_DNA-bd_regulators"/>
</dbReference>
<dbReference type="InParanoid" id="A0A7F5R6T4"/>
<dbReference type="FunFam" id="3.30.160.60:FF:000594">
    <property type="entry name" value="Transcription factor HIVEP2"/>
    <property type="match status" value="1"/>
</dbReference>
<feature type="region of interest" description="Disordered" evidence="10">
    <location>
        <begin position="872"/>
        <end position="898"/>
    </location>
</feature>
<feature type="domain" description="C2H2-type" evidence="11">
    <location>
        <begin position="1681"/>
        <end position="1708"/>
    </location>
</feature>
<dbReference type="PROSITE" id="PS50157">
    <property type="entry name" value="ZINC_FINGER_C2H2_2"/>
    <property type="match status" value="7"/>
</dbReference>
<dbReference type="SUPFAM" id="SSF57667">
    <property type="entry name" value="beta-beta-alpha zinc fingers"/>
    <property type="match status" value="4"/>
</dbReference>
<feature type="compositionally biased region" description="Acidic residues" evidence="10">
    <location>
        <begin position="1240"/>
        <end position="1251"/>
    </location>
</feature>
<evidence type="ECO:0000256" key="6">
    <source>
        <dbReference type="ARBA" id="ARBA00023015"/>
    </source>
</evidence>
<feature type="domain" description="C2H2-type" evidence="11">
    <location>
        <begin position="213"/>
        <end position="242"/>
    </location>
</feature>
<dbReference type="Proteomes" id="UP000192223">
    <property type="component" value="Unplaced"/>
</dbReference>
<dbReference type="KEGG" id="apln:108741375"/>
<evidence type="ECO:0000256" key="8">
    <source>
        <dbReference type="ARBA" id="ARBA00023242"/>
    </source>
</evidence>
<dbReference type="FunCoup" id="A0A7F5R6T4">
    <property type="interactions" value="266"/>
</dbReference>
<dbReference type="PANTHER" id="PTHR45944:SF2">
    <property type="entry name" value="SCHNURRI, ISOFORM F"/>
    <property type="match status" value="1"/>
</dbReference>
<feature type="domain" description="C2H2-type" evidence="11">
    <location>
        <begin position="1709"/>
        <end position="1738"/>
    </location>
</feature>
<feature type="region of interest" description="Disordered" evidence="10">
    <location>
        <begin position="1208"/>
        <end position="1259"/>
    </location>
</feature>
<evidence type="ECO:0000313" key="13">
    <source>
        <dbReference type="RefSeq" id="XP_025831675.1"/>
    </source>
</evidence>
<dbReference type="Pfam" id="PF00096">
    <property type="entry name" value="zf-C2H2"/>
    <property type="match status" value="4"/>
</dbReference>
<evidence type="ECO:0000256" key="10">
    <source>
        <dbReference type="SAM" id="MobiDB-lite"/>
    </source>
</evidence>
<keyword evidence="2" id="KW-0479">Metal-binding</keyword>
<feature type="region of interest" description="Disordered" evidence="10">
    <location>
        <begin position="1562"/>
        <end position="1592"/>
    </location>
</feature>
<sequence length="1842" mass="206579">MENCPDKYLHKKFKKQLSCEPTNSSRTQDGKENSTNTSREINFNRTNRDLLQDRVSAKNDESDDSVPTLIKKSSISSLVVSVSVNEGASEQVTVDRAFAPKSPPPPSDNDSISRASRPNREPALSKTNFDTNSNFSHILPPSVVDQSSSSFIDQTKRPVYISPREEQQSENKEVPPTEKSSGGKYICSYCNLACSKPSVLQKHIRAHTNERPYPCLSCGFSFKTRSNLYKHCRSRTHANRVMGNKTQEVNNETEECHNRPDLEQNHLENNTALEIGKENTDIIEEEDRNNENKMLQDVKSKPYKPRFHTKVFYENTNEESSKRNVQIKHSSNSDYLSLHINEVINKNNAIVNSSESFLLRKRSTENIPDSDNIYHHKATSSYFPQNMNLTAEERNSDEPLNLSNKNRKRCVSEVAEPAAHKSLIKELLLKNLYADTNMQCPYCKMIFQTVTELELHKLRSCKGFTKSDVEYNRSNSVNVASLLTHNKNAFDSLSQFSSPFALKSPGPFLGKTRLVESDKGKSFSFDDNLPASAHFSSFLSPNGSLKTTQRYSLSPLTIQHEKDKKPPVKLFGGEVKITQKSGETKSFKIDNQEADSFDVNTNFIDYGGKLRENTVVKSSLQSGGTVLQGKPNYRKEDSTRSSPEVIRVYETTALSPSIDVSNLEKKKFNFERGHHDLPANDQSKINNNNREPATRPPVTDVTGSSNFKIKTTTPTGHSYKYTNIMDFSQKAAKMLAPNLKQPNLAVPGIPIPNRVAFVPNTSSPTVDTKLQQTFFDQPNIPAENDRVFHSAIRQNSSDNDQRTFIQKQHQHLSPLPSEVMLSPQVLGSNLCNPVNLFVDGKVIRYVPGIPGPFAGEPMVPSRGGVISQASSRIVPKSVMRSPKSKQEPSLSNPNKMLLSEKSPISPVVLNSPVKSQDFLLMEKRPIIESNDRYARSPKMDKLEIKVSENKMTTEQKSPSRVSEGRSPIPPSKSLEVIRASNSTALPSSSESQRKFTRPNTLALKPSISTMKQHHGLTPTMFNQILISPETPRVAKKYIQHFLNGNYFSYLGLKSSTKPTYCTLNKTQPFYVPHFKKLSMYSEWRQQESKTDELYVSAYDSRQKQQKFTTAGKTATNLVVHSSYKSERVVKKEVDDQGKSNSSVTGGYESNEEYTYIRGRGRGRYICDQCGIRCKKPSMLKKHIRTHTNDRPFTCSHCNFSFKTKGNLTKHMKSKSHTKNYAASSSSSGSAHQSGTQSSETDTDDSGMDSSDESTRQQEHEAAYGLLSLSQNPQSLPSGSSMENFSQGLTKMGETTVPALGLDRSTSFMNTEQVTHVNNTNYAKNKILDHQTITTFSTLRVNATIPVTTVQESSKEVENLTQFLGKTNTQRPLTYPYLSVTPGESPTKSNKIIEKSASEKQPHNFSVISRNLGPELNKVRELPSPQTVEFKKVAITISYDPKYLEDAKTPSESSFTSKQVIESVIPLIKVSDNMQPNEGDFRKRKISVFEPEFKPKLQRSDSDVMDLSCNSEKNLKNPPLSHCENGTIDQRTSVASYSPQVINLSKSQNLPSPSVADKCKLSFKTSPKESSTEQFNSERGSDTESSSRFSTKVPESYPTVMHYSTESSESFNSVDYDNSAMQTLADVATKQVKLEKNTIAKNVASAFLKLATKSEFQINEIKNFSSSNKDVNELIAKSEENKSCSICLKNFNKPSQLRLHMNIHYLERPFRCDSCSVSFRTKGHLQKHERSASHHNKLSSSPTLSSSEPRPFKCSDCSIAFRIHGHLAKHLRSKMHIMKLECLAKIPFGLYAELERANSLLTEINTTDGDQCLESLKALAKKVFINDPKKLNHYQVSNTNTDS</sequence>
<dbReference type="GeneID" id="108741375"/>
<keyword evidence="5" id="KW-0862">Zinc</keyword>
<evidence type="ECO:0000259" key="11">
    <source>
        <dbReference type="PROSITE" id="PS50157"/>
    </source>
</evidence>
<protein>
    <submittedName>
        <fullName evidence="13">Zinc finger protein 40 isoform X1</fullName>
    </submittedName>
</protein>
<keyword evidence="7" id="KW-0804">Transcription</keyword>
<feature type="compositionally biased region" description="Low complexity" evidence="10">
    <location>
        <begin position="1737"/>
        <end position="1746"/>
    </location>
</feature>
<feature type="compositionally biased region" description="Polar residues" evidence="10">
    <location>
        <begin position="19"/>
        <end position="45"/>
    </location>
</feature>
<keyword evidence="12" id="KW-1185">Reference proteome</keyword>
<dbReference type="GO" id="GO:0005634">
    <property type="term" value="C:nucleus"/>
    <property type="evidence" value="ECO:0007669"/>
    <property type="project" value="UniProtKB-SubCell"/>
</dbReference>
<dbReference type="PROSITE" id="PS00028">
    <property type="entry name" value="ZINC_FINGER_C2H2_1"/>
    <property type="match status" value="7"/>
</dbReference>
<dbReference type="OrthoDB" id="10042249at2759"/>
<feature type="region of interest" description="Disordered" evidence="10">
    <location>
        <begin position="161"/>
        <end position="181"/>
    </location>
</feature>
<dbReference type="RefSeq" id="XP_025831675.1">
    <property type="nucleotide sequence ID" value="XM_025975890.1"/>
</dbReference>
<feature type="region of interest" description="Disordered" evidence="10">
    <location>
        <begin position="622"/>
        <end position="641"/>
    </location>
</feature>
<dbReference type="PANTHER" id="PTHR45944">
    <property type="entry name" value="SCHNURRI, ISOFORM F"/>
    <property type="match status" value="1"/>
</dbReference>
<feature type="compositionally biased region" description="Basic and acidic residues" evidence="10">
    <location>
        <begin position="46"/>
        <end position="60"/>
    </location>
</feature>
<dbReference type="SMART" id="SM00355">
    <property type="entry name" value="ZnF_C2H2"/>
    <property type="match status" value="8"/>
</dbReference>
<evidence type="ECO:0000256" key="4">
    <source>
        <dbReference type="ARBA" id="ARBA00022771"/>
    </source>
</evidence>
<accession>A0A7F5R6T4</accession>
<feature type="region of interest" description="Disordered" evidence="10">
    <location>
        <begin position="15"/>
        <end position="68"/>
    </location>
</feature>
<feature type="region of interest" description="Disordered" evidence="10">
    <location>
        <begin position="931"/>
        <end position="972"/>
    </location>
</feature>
<keyword evidence="6" id="KW-0805">Transcription regulation</keyword>
<evidence type="ECO:0000256" key="9">
    <source>
        <dbReference type="PROSITE-ProRule" id="PRU00042"/>
    </source>
</evidence>
<evidence type="ECO:0000256" key="3">
    <source>
        <dbReference type="ARBA" id="ARBA00022737"/>
    </source>
</evidence>
<evidence type="ECO:0000313" key="12">
    <source>
        <dbReference type="Proteomes" id="UP000192223"/>
    </source>
</evidence>